<accession>A0ABY0QZ78</accession>
<proteinExistence type="predicted"/>
<evidence type="ECO:0000313" key="2">
    <source>
        <dbReference type="EMBL" id="SDM14737.1"/>
    </source>
</evidence>
<sequence>MIKSILKQWIFINYCGQKIGQFKGANLKETLLNVTTSNISFIIYGIILLIYGLLGFRSVFYFLLIAVPVEFLITRPLIKKHIMTIASMQELEARYRKTPRWKRIMFFILSLLIIILSVVLFISILSSARFFK</sequence>
<feature type="transmembrane region" description="Helical" evidence="1">
    <location>
        <begin position="59"/>
        <end position="78"/>
    </location>
</feature>
<name>A0ABY0QZ78_9FLAO</name>
<feature type="transmembrane region" description="Helical" evidence="1">
    <location>
        <begin position="104"/>
        <end position="125"/>
    </location>
</feature>
<evidence type="ECO:0000256" key="1">
    <source>
        <dbReference type="SAM" id="Phobius"/>
    </source>
</evidence>
<dbReference type="EMBL" id="FNHD01000014">
    <property type="protein sequence ID" value="SDM14737.1"/>
    <property type="molecule type" value="Genomic_DNA"/>
</dbReference>
<evidence type="ECO:0000313" key="3">
    <source>
        <dbReference type="Proteomes" id="UP000199242"/>
    </source>
</evidence>
<comment type="caution">
    <text evidence="2">The sequence shown here is derived from an EMBL/GenBank/DDBJ whole genome shotgun (WGS) entry which is preliminary data.</text>
</comment>
<keyword evidence="3" id="KW-1185">Reference proteome</keyword>
<protein>
    <submittedName>
        <fullName evidence="2">Uncharacterized protein</fullName>
    </submittedName>
</protein>
<keyword evidence="1" id="KW-0472">Membrane</keyword>
<dbReference type="Proteomes" id="UP000199242">
    <property type="component" value="Unassembled WGS sequence"/>
</dbReference>
<reference evidence="2 3" key="1">
    <citation type="submission" date="2016-10" db="EMBL/GenBank/DDBJ databases">
        <authorList>
            <person name="Varghese N."/>
            <person name="Submissions S."/>
        </authorList>
    </citation>
    <scope>NUCLEOTIDE SEQUENCE [LARGE SCALE GENOMIC DNA]</scope>
    <source>
        <strain evidence="2 3">CGMCC 1.10941</strain>
    </source>
</reference>
<feature type="transmembrane region" description="Helical" evidence="1">
    <location>
        <begin position="31"/>
        <end position="53"/>
    </location>
</feature>
<gene>
    <name evidence="2" type="ORF">SAMN05216273_114100</name>
</gene>
<keyword evidence="1" id="KW-0812">Transmembrane</keyword>
<keyword evidence="1" id="KW-1133">Transmembrane helix</keyword>
<organism evidence="2 3">
    <name type="scientific">Chryseobacterium taihuense</name>
    <dbReference type="NCBI Taxonomy" id="1141221"/>
    <lineage>
        <taxon>Bacteria</taxon>
        <taxon>Pseudomonadati</taxon>
        <taxon>Bacteroidota</taxon>
        <taxon>Flavobacteriia</taxon>
        <taxon>Flavobacteriales</taxon>
        <taxon>Weeksellaceae</taxon>
        <taxon>Chryseobacterium group</taxon>
        <taxon>Chryseobacterium</taxon>
    </lineage>
</organism>